<evidence type="ECO:0000313" key="2">
    <source>
        <dbReference type="Proteomes" id="UP000708208"/>
    </source>
</evidence>
<dbReference type="Proteomes" id="UP000708208">
    <property type="component" value="Unassembled WGS sequence"/>
</dbReference>
<sequence length="101" mass="11545">MIEEDPDEAEEIIGAGWKNMVEEISWRQNLSSDVPILYSQHVKSLLLRIIHTIPNLVKVKLNFHHQNLSPASPPSLRCIFLLSFKSPNSNRLKVDSSKFHA</sequence>
<keyword evidence="2" id="KW-1185">Reference proteome</keyword>
<dbReference type="EMBL" id="CAJVCH010049182">
    <property type="protein sequence ID" value="CAG7717857.1"/>
    <property type="molecule type" value="Genomic_DNA"/>
</dbReference>
<protein>
    <submittedName>
        <fullName evidence="1">Uncharacterized protein</fullName>
    </submittedName>
</protein>
<comment type="caution">
    <text evidence="1">The sequence shown here is derived from an EMBL/GenBank/DDBJ whole genome shotgun (WGS) entry which is preliminary data.</text>
</comment>
<dbReference type="AlphaFoldDB" id="A0A8J2NTL3"/>
<accession>A0A8J2NTL3</accession>
<organism evidence="1 2">
    <name type="scientific">Allacma fusca</name>
    <dbReference type="NCBI Taxonomy" id="39272"/>
    <lineage>
        <taxon>Eukaryota</taxon>
        <taxon>Metazoa</taxon>
        <taxon>Ecdysozoa</taxon>
        <taxon>Arthropoda</taxon>
        <taxon>Hexapoda</taxon>
        <taxon>Collembola</taxon>
        <taxon>Symphypleona</taxon>
        <taxon>Sminthuridae</taxon>
        <taxon>Allacma</taxon>
    </lineage>
</organism>
<gene>
    <name evidence="1" type="ORF">AFUS01_LOCUS7291</name>
</gene>
<name>A0A8J2NTL3_9HEXA</name>
<reference evidence="1" key="1">
    <citation type="submission" date="2021-06" db="EMBL/GenBank/DDBJ databases">
        <authorList>
            <person name="Hodson N. C."/>
            <person name="Mongue J. A."/>
            <person name="Jaron S. K."/>
        </authorList>
    </citation>
    <scope>NUCLEOTIDE SEQUENCE</scope>
</reference>
<evidence type="ECO:0000313" key="1">
    <source>
        <dbReference type="EMBL" id="CAG7717857.1"/>
    </source>
</evidence>
<proteinExistence type="predicted"/>